<proteinExistence type="predicted"/>
<name>A0A5C7GXZ3_9ROSI</name>
<feature type="compositionally biased region" description="Low complexity" evidence="1">
    <location>
        <begin position="58"/>
        <end position="68"/>
    </location>
</feature>
<dbReference type="PANTHER" id="PTHR37721:SF1">
    <property type="entry name" value="OS05G0464200 PROTEIN"/>
    <property type="match status" value="1"/>
</dbReference>
<comment type="caution">
    <text evidence="2">The sequence shown here is derived from an EMBL/GenBank/DDBJ whole genome shotgun (WGS) entry which is preliminary data.</text>
</comment>
<protein>
    <submittedName>
        <fullName evidence="2">Uncharacterized protein</fullName>
    </submittedName>
</protein>
<feature type="region of interest" description="Disordered" evidence="1">
    <location>
        <begin position="48"/>
        <end position="69"/>
    </location>
</feature>
<gene>
    <name evidence="2" type="ORF">EZV62_025498</name>
</gene>
<keyword evidence="3" id="KW-1185">Reference proteome</keyword>
<evidence type="ECO:0000313" key="2">
    <source>
        <dbReference type="EMBL" id="TXG49623.1"/>
    </source>
</evidence>
<dbReference type="EMBL" id="VAHF01000012">
    <property type="protein sequence ID" value="TXG49623.1"/>
    <property type="molecule type" value="Genomic_DNA"/>
</dbReference>
<evidence type="ECO:0000313" key="3">
    <source>
        <dbReference type="Proteomes" id="UP000323000"/>
    </source>
</evidence>
<feature type="region of interest" description="Disordered" evidence="1">
    <location>
        <begin position="1"/>
        <end position="24"/>
    </location>
</feature>
<dbReference type="OrthoDB" id="1726501at2759"/>
<dbReference type="Proteomes" id="UP000323000">
    <property type="component" value="Chromosome 12"/>
</dbReference>
<feature type="compositionally biased region" description="Polar residues" evidence="1">
    <location>
        <begin position="1"/>
        <end position="10"/>
    </location>
</feature>
<organism evidence="2 3">
    <name type="scientific">Acer yangbiense</name>
    <dbReference type="NCBI Taxonomy" id="1000413"/>
    <lineage>
        <taxon>Eukaryota</taxon>
        <taxon>Viridiplantae</taxon>
        <taxon>Streptophyta</taxon>
        <taxon>Embryophyta</taxon>
        <taxon>Tracheophyta</taxon>
        <taxon>Spermatophyta</taxon>
        <taxon>Magnoliopsida</taxon>
        <taxon>eudicotyledons</taxon>
        <taxon>Gunneridae</taxon>
        <taxon>Pentapetalae</taxon>
        <taxon>rosids</taxon>
        <taxon>malvids</taxon>
        <taxon>Sapindales</taxon>
        <taxon>Sapindaceae</taxon>
        <taxon>Hippocastanoideae</taxon>
        <taxon>Acereae</taxon>
        <taxon>Acer</taxon>
    </lineage>
</organism>
<evidence type="ECO:0000256" key="1">
    <source>
        <dbReference type="SAM" id="MobiDB-lite"/>
    </source>
</evidence>
<accession>A0A5C7GXZ3</accession>
<reference evidence="3" key="1">
    <citation type="journal article" date="2019" name="Gigascience">
        <title>De novo genome assembly of the endangered Acer yangbiense, a plant species with extremely small populations endemic to Yunnan Province, China.</title>
        <authorList>
            <person name="Yang J."/>
            <person name="Wariss H.M."/>
            <person name="Tao L."/>
            <person name="Zhang R."/>
            <person name="Yun Q."/>
            <person name="Hollingsworth P."/>
            <person name="Dao Z."/>
            <person name="Luo G."/>
            <person name="Guo H."/>
            <person name="Ma Y."/>
            <person name="Sun W."/>
        </authorList>
    </citation>
    <scope>NUCLEOTIDE SEQUENCE [LARGE SCALE GENOMIC DNA]</scope>
    <source>
        <strain evidence="3">cv. Malutang</strain>
    </source>
</reference>
<dbReference type="AlphaFoldDB" id="A0A5C7GXZ3"/>
<sequence length="143" mass="15510">MENEGNNNSPRRGGGEARVPPKRGQVKVRIFKEAAKKVKAAMTVVGFLNKKKGDGGNSSSTTTTPPQSFDTEFKAMEGKAVKKTKANCLPPKRGQVKVKIFEEIVETFTRPSGQAKNIPDDVFAGAAAVKPPENGRFNERNHV</sequence>
<dbReference type="PANTHER" id="PTHR37721">
    <property type="entry name" value="OS05G0464200 PROTEIN"/>
    <property type="match status" value="1"/>
</dbReference>